<evidence type="ECO:0000256" key="1">
    <source>
        <dbReference type="ARBA" id="ARBA00004168"/>
    </source>
</evidence>
<dbReference type="RefSeq" id="WP_094233722.1">
    <property type="nucleotide sequence ID" value="NZ_CP016199.1"/>
</dbReference>
<dbReference type="Gene3D" id="2.60.40.10">
    <property type="entry name" value="Immunoglobulins"/>
    <property type="match status" value="1"/>
</dbReference>
<dbReference type="InterPro" id="IPR041033">
    <property type="entry name" value="SpaA_PFL_dom_1"/>
</dbReference>
<dbReference type="InterPro" id="IPR041171">
    <property type="entry name" value="SDR_Ig"/>
</dbReference>
<protein>
    <recommendedName>
        <fullName evidence="11">Prealbumin-like fold domain-containing protein</fullName>
    </recommendedName>
</protein>
<dbReference type="EMBL" id="CP016199">
    <property type="protein sequence ID" value="ASS37498.1"/>
    <property type="molecule type" value="Genomic_DNA"/>
</dbReference>
<gene>
    <name evidence="9" type="ORF">AXF17_02845</name>
</gene>
<keyword evidence="5" id="KW-0572">Peptidoglycan-anchor</keyword>
<reference evidence="10" key="1">
    <citation type="submission" date="2016-05" db="EMBL/GenBank/DDBJ databases">
        <authorList>
            <person name="Holder M.E."/>
            <person name="Ajami N.J."/>
            <person name="Petrosino J.F."/>
        </authorList>
    </citation>
    <scope>NUCLEOTIDE SEQUENCE [LARGE SCALE GENOMIC DNA]</scope>
    <source>
        <strain evidence="10">ATCC 700696</strain>
    </source>
</reference>
<dbReference type="Proteomes" id="UP000214689">
    <property type="component" value="Chromosome"/>
</dbReference>
<evidence type="ECO:0000256" key="2">
    <source>
        <dbReference type="ARBA" id="ARBA00022512"/>
    </source>
</evidence>
<feature type="domain" description="SDR-like Ig" evidence="8">
    <location>
        <begin position="56"/>
        <end position="151"/>
    </location>
</feature>
<evidence type="ECO:0000256" key="6">
    <source>
        <dbReference type="SAM" id="SignalP"/>
    </source>
</evidence>
<evidence type="ECO:0008006" key="11">
    <source>
        <dbReference type="Google" id="ProtNLM"/>
    </source>
</evidence>
<dbReference type="SUPFAM" id="SSF49401">
    <property type="entry name" value="Bacterial adhesins"/>
    <property type="match status" value="2"/>
</dbReference>
<dbReference type="Gene3D" id="2.60.40.1280">
    <property type="match status" value="1"/>
</dbReference>
<evidence type="ECO:0000313" key="10">
    <source>
        <dbReference type="Proteomes" id="UP000214689"/>
    </source>
</evidence>
<dbReference type="InterPro" id="IPR011252">
    <property type="entry name" value="Fibrogen-bd_dom1"/>
</dbReference>
<sequence length="389" mass="42778">MRSKKFFSLILSMIMTLSFLFQGVVNEPVYAGEVGNNIITSASIAKIDGSPMTGTIAAWQAFRINVDYKLPNNIVHEGDTSTIILPAGIVSASPSTFQIKDGSNIVANGKLVDGNPTKVILTYTKYVEGKSDLEGKFFFNAQIDNKVHNTEKTIPVDLSNNGETAHAGNLNYKPKIIELLPILKAGWMWSQDSTVGIYQIKINQKNEAFVNAKVVDELLDSTASYIPDKMTIYEGKWESTYGGTGLELKDKKDVTEQYKDKITYNGSKFTLDIGSSPGGKGLLIEYRVKIPYKPVAGEKFKNKATFTNNNKDYSHGVTYQIMEAGGSGEGYTYSLEINKKDPSGNPLKGAKFDIVRVRSGQVVGKVETDLNGYAKISGLLHDDYIIRET</sequence>
<dbReference type="OrthoDB" id="2085385at2"/>
<dbReference type="Pfam" id="PF17961">
    <property type="entry name" value="Big_8"/>
    <property type="match status" value="1"/>
</dbReference>
<evidence type="ECO:0000256" key="4">
    <source>
        <dbReference type="ARBA" id="ARBA00022729"/>
    </source>
</evidence>
<dbReference type="GO" id="GO:0007155">
    <property type="term" value="P:cell adhesion"/>
    <property type="evidence" value="ECO:0007669"/>
    <property type="project" value="InterPro"/>
</dbReference>
<accession>A0A223AR92</accession>
<keyword evidence="4 6" id="KW-0732">Signal</keyword>
<feature type="domain" description="SpaA-like prealbumin fold" evidence="7">
    <location>
        <begin position="334"/>
        <end position="389"/>
    </location>
</feature>
<name>A0A223AR92_9FIRM</name>
<evidence type="ECO:0000256" key="5">
    <source>
        <dbReference type="ARBA" id="ARBA00023088"/>
    </source>
</evidence>
<evidence type="ECO:0000313" key="9">
    <source>
        <dbReference type="EMBL" id="ASS37498.1"/>
    </source>
</evidence>
<comment type="subcellular location">
    <subcellularLocation>
        <location evidence="1">Secreted</location>
        <location evidence="1">Cell wall</location>
        <topology evidence="1">Peptidoglycan-anchor</topology>
    </subcellularLocation>
</comment>
<organism evidence="9 10">
    <name type="scientific">Mogibacterium pumilum</name>
    <dbReference type="NCBI Taxonomy" id="86332"/>
    <lineage>
        <taxon>Bacteria</taxon>
        <taxon>Bacillati</taxon>
        <taxon>Bacillota</taxon>
        <taxon>Clostridia</taxon>
        <taxon>Peptostreptococcales</taxon>
        <taxon>Anaerovoracaceae</taxon>
        <taxon>Mogibacterium</taxon>
    </lineage>
</organism>
<dbReference type="Gene3D" id="2.60.40.740">
    <property type="match status" value="1"/>
</dbReference>
<feature type="chain" id="PRO_5039698618" description="Prealbumin-like fold domain-containing protein" evidence="6">
    <location>
        <begin position="24"/>
        <end position="389"/>
    </location>
</feature>
<feature type="signal peptide" evidence="6">
    <location>
        <begin position="1"/>
        <end position="23"/>
    </location>
</feature>
<dbReference type="InterPro" id="IPR008966">
    <property type="entry name" value="Adhesion_dom_sf"/>
</dbReference>
<evidence type="ECO:0000259" key="7">
    <source>
        <dbReference type="Pfam" id="PF17802"/>
    </source>
</evidence>
<dbReference type="AlphaFoldDB" id="A0A223AR92"/>
<keyword evidence="10" id="KW-1185">Reference proteome</keyword>
<evidence type="ECO:0000259" key="8">
    <source>
        <dbReference type="Pfam" id="PF17961"/>
    </source>
</evidence>
<dbReference type="InterPro" id="IPR013783">
    <property type="entry name" value="Ig-like_fold"/>
</dbReference>
<keyword evidence="3" id="KW-0964">Secreted</keyword>
<keyword evidence="2" id="KW-0134">Cell wall</keyword>
<dbReference type="Pfam" id="PF17802">
    <property type="entry name" value="SpaA"/>
    <property type="match status" value="1"/>
</dbReference>
<proteinExistence type="predicted"/>
<evidence type="ECO:0000256" key="3">
    <source>
        <dbReference type="ARBA" id="ARBA00022525"/>
    </source>
</evidence>